<comment type="caution">
    <text evidence="2">The sequence shown here is derived from an EMBL/GenBank/DDBJ whole genome shotgun (WGS) entry which is preliminary data.</text>
</comment>
<dbReference type="Proteomes" id="UP001162164">
    <property type="component" value="Unassembled WGS sequence"/>
</dbReference>
<evidence type="ECO:0000313" key="2">
    <source>
        <dbReference type="EMBL" id="KAJ8965781.1"/>
    </source>
</evidence>
<evidence type="ECO:0000256" key="1">
    <source>
        <dbReference type="SAM" id="MobiDB-lite"/>
    </source>
</evidence>
<protein>
    <submittedName>
        <fullName evidence="2">Uncharacterized protein</fullName>
    </submittedName>
</protein>
<reference evidence="2" key="1">
    <citation type="journal article" date="2023" name="Insect Mol. Biol.">
        <title>Genome sequencing provides insights into the evolution of gene families encoding plant cell wall-degrading enzymes in longhorned beetles.</title>
        <authorList>
            <person name="Shin N.R."/>
            <person name="Okamura Y."/>
            <person name="Kirsch R."/>
            <person name="Pauchet Y."/>
        </authorList>
    </citation>
    <scope>NUCLEOTIDE SEQUENCE</scope>
    <source>
        <strain evidence="2">MMC_N1</strain>
    </source>
</reference>
<gene>
    <name evidence="2" type="ORF">NQ317_015730</name>
</gene>
<evidence type="ECO:0000313" key="3">
    <source>
        <dbReference type="Proteomes" id="UP001162164"/>
    </source>
</evidence>
<sequence length="67" mass="7849">MEKIRNNDDGNKNLPIPRRTLLAIGKRRETIHRKSQMFVNPTHFEEMGESAHSMTFDNPAYEEETMS</sequence>
<keyword evidence="3" id="KW-1185">Reference proteome</keyword>
<proteinExistence type="predicted"/>
<dbReference type="EMBL" id="JAPWTJ010002535">
    <property type="protein sequence ID" value="KAJ8965781.1"/>
    <property type="molecule type" value="Genomic_DNA"/>
</dbReference>
<organism evidence="2 3">
    <name type="scientific">Molorchus minor</name>
    <dbReference type="NCBI Taxonomy" id="1323400"/>
    <lineage>
        <taxon>Eukaryota</taxon>
        <taxon>Metazoa</taxon>
        <taxon>Ecdysozoa</taxon>
        <taxon>Arthropoda</taxon>
        <taxon>Hexapoda</taxon>
        <taxon>Insecta</taxon>
        <taxon>Pterygota</taxon>
        <taxon>Neoptera</taxon>
        <taxon>Endopterygota</taxon>
        <taxon>Coleoptera</taxon>
        <taxon>Polyphaga</taxon>
        <taxon>Cucujiformia</taxon>
        <taxon>Chrysomeloidea</taxon>
        <taxon>Cerambycidae</taxon>
        <taxon>Lamiinae</taxon>
        <taxon>Monochamini</taxon>
        <taxon>Molorchus</taxon>
    </lineage>
</organism>
<feature type="region of interest" description="Disordered" evidence="1">
    <location>
        <begin position="45"/>
        <end position="67"/>
    </location>
</feature>
<accession>A0ABQ9IVE8</accession>
<name>A0ABQ9IVE8_9CUCU</name>